<dbReference type="RefSeq" id="XP_029233814.1">
    <property type="nucleotide sequence ID" value="XM_029386321.1"/>
</dbReference>
<dbReference type="Proteomes" id="UP000283634">
    <property type="component" value="Unassembled WGS sequence"/>
</dbReference>
<dbReference type="OrthoDB" id="243037at2759"/>
<evidence type="ECO:0000313" key="1">
    <source>
        <dbReference type="EMBL" id="RNE96749.1"/>
    </source>
</evidence>
<reference evidence="1 2" key="1">
    <citation type="journal article" date="2018" name="BMC Genomics">
        <title>Genomic comparison of Trypanosoma conorhini and Trypanosoma rangeli to Trypanosoma cruzi strains of high and low virulence.</title>
        <authorList>
            <person name="Bradwell K.R."/>
            <person name="Koparde V.N."/>
            <person name="Matveyev A.V."/>
            <person name="Serrano M.G."/>
            <person name="Alves J.M."/>
            <person name="Parikh H."/>
            <person name="Huang B."/>
            <person name="Lee V."/>
            <person name="Espinosa-Alvarez O."/>
            <person name="Ortiz P.A."/>
            <person name="Costa-Martins A.G."/>
            <person name="Teixeira M.M."/>
            <person name="Buck G.A."/>
        </authorList>
    </citation>
    <scope>NUCLEOTIDE SEQUENCE [LARGE SCALE GENOMIC DNA]</scope>
    <source>
        <strain evidence="1 2">AM80</strain>
    </source>
</reference>
<name>A0A422MUA9_TRYRA</name>
<dbReference type="VEuPathDB" id="TriTrypDB:TRSC58_03927"/>
<keyword evidence="2" id="KW-1185">Reference proteome</keyword>
<dbReference type="EMBL" id="MKGL01000647">
    <property type="protein sequence ID" value="RNE96749.1"/>
    <property type="molecule type" value="Genomic_DNA"/>
</dbReference>
<dbReference type="AlphaFoldDB" id="A0A422MUA9"/>
<sequence length="150" mass="16864">MNLPPCAALGSSEELPCSVSSLRLQQSTARRYSLAYDRIVLEGRWSGRWYPSVKKAAGLRCFVYTPRDYAETRELWVHTAVNELRCCLQAENPRMVRRTDGGIATWLQECLLHSGALHRCCDTLLQAAQADAAKARWRAPSRATALRELA</sequence>
<gene>
    <name evidence="1" type="ORF">TraAM80_09651</name>
</gene>
<proteinExistence type="predicted"/>
<dbReference type="GeneID" id="40333584"/>
<accession>A0A422MUA9</accession>
<organism evidence="1 2">
    <name type="scientific">Trypanosoma rangeli</name>
    <dbReference type="NCBI Taxonomy" id="5698"/>
    <lineage>
        <taxon>Eukaryota</taxon>
        <taxon>Discoba</taxon>
        <taxon>Euglenozoa</taxon>
        <taxon>Kinetoplastea</taxon>
        <taxon>Metakinetoplastina</taxon>
        <taxon>Trypanosomatida</taxon>
        <taxon>Trypanosomatidae</taxon>
        <taxon>Trypanosoma</taxon>
        <taxon>Herpetosoma</taxon>
    </lineage>
</organism>
<evidence type="ECO:0000313" key="2">
    <source>
        <dbReference type="Proteomes" id="UP000283634"/>
    </source>
</evidence>
<protein>
    <submittedName>
        <fullName evidence="1">Uncharacterized protein</fullName>
    </submittedName>
</protein>
<comment type="caution">
    <text evidence="1">The sequence shown here is derived from an EMBL/GenBank/DDBJ whole genome shotgun (WGS) entry which is preliminary data.</text>
</comment>